<evidence type="ECO:0000313" key="2">
    <source>
        <dbReference type="EMBL" id="OXA57928.1"/>
    </source>
</evidence>
<feature type="region of interest" description="Disordered" evidence="1">
    <location>
        <begin position="1"/>
        <end position="55"/>
    </location>
</feature>
<feature type="compositionally biased region" description="Polar residues" evidence="1">
    <location>
        <begin position="410"/>
        <end position="433"/>
    </location>
</feature>
<evidence type="ECO:0000256" key="1">
    <source>
        <dbReference type="SAM" id="MobiDB-lite"/>
    </source>
</evidence>
<dbReference type="EMBL" id="LNIX01000003">
    <property type="protein sequence ID" value="OXA57928.1"/>
    <property type="molecule type" value="Genomic_DNA"/>
</dbReference>
<organism evidence="2 3">
    <name type="scientific">Folsomia candida</name>
    <name type="common">Springtail</name>
    <dbReference type="NCBI Taxonomy" id="158441"/>
    <lineage>
        <taxon>Eukaryota</taxon>
        <taxon>Metazoa</taxon>
        <taxon>Ecdysozoa</taxon>
        <taxon>Arthropoda</taxon>
        <taxon>Hexapoda</taxon>
        <taxon>Collembola</taxon>
        <taxon>Entomobryomorpha</taxon>
        <taxon>Isotomoidea</taxon>
        <taxon>Isotomidae</taxon>
        <taxon>Proisotominae</taxon>
        <taxon>Folsomia</taxon>
    </lineage>
</organism>
<proteinExistence type="predicted"/>
<feature type="compositionally biased region" description="Basic and acidic residues" evidence="1">
    <location>
        <begin position="455"/>
        <end position="469"/>
    </location>
</feature>
<feature type="compositionally biased region" description="Low complexity" evidence="1">
    <location>
        <begin position="9"/>
        <end position="18"/>
    </location>
</feature>
<sequence length="495" mass="55998">MARKRGVKRTTTSTRTTSQFDAKRIHVDGQSNSSSAEEIPVTPPAAERSPAVNLPSTSASMASTILPPRILVGQGAGGRQSIGLKIETLVRHLDRFVAPAKENNKGSWLYKFNSAQEFQCVLEAIVVFIEKNDGSKGINLFEIDNLGVWKEALYNSQLPFFVQRKKFDGSRSLSNLAKKYARFSQIHKAPLTFPEFLPLFCFLVHYLYNAKQQSLHIYAEVEQARQTYAKIVQMSNKFVGEIDGGQQRSYRVLIDFDSLQISGMAFPLAQETALDAKSCLDRMMKSTCTGKVDDHPLISKADNLFKKRESFVAQRTKVDTMVKDNHAREFHQKAVTTKEQYEVLSAIRLDFEEYGKSMLSNEEIQQCKLPESDLLKFVSLSDRYPQAYARIMVDIDRYLVAGDGQEGMNEPNQQDRGNEGQQNQSDQDDTQPNKPEETQEGDQPLQNDQDDQTQEEEHGQVDNKEDDATHTPQNDQSTQEEILDFTEGPIDEDDE</sequence>
<comment type="caution">
    <text evidence="2">The sequence shown here is derived from an EMBL/GenBank/DDBJ whole genome shotgun (WGS) entry which is preliminary data.</text>
</comment>
<dbReference type="Proteomes" id="UP000198287">
    <property type="component" value="Unassembled WGS sequence"/>
</dbReference>
<keyword evidence="3" id="KW-1185">Reference proteome</keyword>
<accession>A0A226EL36</accession>
<name>A0A226EL36_FOLCA</name>
<reference evidence="2 3" key="1">
    <citation type="submission" date="2015-12" db="EMBL/GenBank/DDBJ databases">
        <title>The genome of Folsomia candida.</title>
        <authorList>
            <person name="Faddeeva A."/>
            <person name="Derks M.F."/>
            <person name="Anvar Y."/>
            <person name="Smit S."/>
            <person name="Van Straalen N."/>
            <person name="Roelofs D."/>
        </authorList>
    </citation>
    <scope>NUCLEOTIDE SEQUENCE [LARGE SCALE GENOMIC DNA]</scope>
    <source>
        <strain evidence="2 3">VU population</strain>
        <tissue evidence="2">Whole body</tissue>
    </source>
</reference>
<dbReference type="AlphaFoldDB" id="A0A226EL36"/>
<feature type="compositionally biased region" description="Polar residues" evidence="1">
    <location>
        <begin position="470"/>
        <end position="480"/>
    </location>
</feature>
<feature type="region of interest" description="Disordered" evidence="1">
    <location>
        <begin position="403"/>
        <end position="495"/>
    </location>
</feature>
<evidence type="ECO:0000313" key="3">
    <source>
        <dbReference type="Proteomes" id="UP000198287"/>
    </source>
</evidence>
<feature type="compositionally biased region" description="Acidic residues" evidence="1">
    <location>
        <begin position="481"/>
        <end position="495"/>
    </location>
</feature>
<gene>
    <name evidence="2" type="ORF">Fcan01_07612</name>
</gene>
<protein>
    <submittedName>
        <fullName evidence="2">Uncharacterized protein</fullName>
    </submittedName>
</protein>